<keyword evidence="2" id="KW-0813">Transport</keyword>
<feature type="transmembrane region" description="Helical" evidence="6">
    <location>
        <begin position="367"/>
        <end position="389"/>
    </location>
</feature>
<gene>
    <name evidence="7" type="ORF">IOQ59_06505</name>
</gene>
<dbReference type="InterPro" id="IPR001898">
    <property type="entry name" value="SLC13A/DASS"/>
</dbReference>
<accession>A0A8J7FIU7</accession>
<evidence type="ECO:0000256" key="3">
    <source>
        <dbReference type="ARBA" id="ARBA00022692"/>
    </source>
</evidence>
<keyword evidence="8" id="KW-1185">Reference proteome</keyword>
<protein>
    <submittedName>
        <fullName evidence="7">DASS family sodium-coupled anion symporter</fullName>
    </submittedName>
</protein>
<dbReference type="GO" id="GO:0005886">
    <property type="term" value="C:plasma membrane"/>
    <property type="evidence" value="ECO:0007669"/>
    <property type="project" value="TreeGrafter"/>
</dbReference>
<feature type="transmembrane region" description="Helical" evidence="6">
    <location>
        <begin position="333"/>
        <end position="355"/>
    </location>
</feature>
<dbReference type="PROSITE" id="PS01271">
    <property type="entry name" value="NA_SULFATE"/>
    <property type="match status" value="1"/>
</dbReference>
<feature type="transmembrane region" description="Helical" evidence="6">
    <location>
        <begin position="80"/>
        <end position="98"/>
    </location>
</feature>
<feature type="transmembrane region" description="Helical" evidence="6">
    <location>
        <begin position="46"/>
        <end position="68"/>
    </location>
</feature>
<evidence type="ECO:0000313" key="8">
    <source>
        <dbReference type="Proteomes" id="UP000640333"/>
    </source>
</evidence>
<feature type="transmembrane region" description="Helical" evidence="6">
    <location>
        <begin position="421"/>
        <end position="446"/>
    </location>
</feature>
<feature type="transmembrane region" description="Helical" evidence="6">
    <location>
        <begin position="301"/>
        <end position="321"/>
    </location>
</feature>
<feature type="transmembrane region" description="Helical" evidence="6">
    <location>
        <begin position="278"/>
        <end position="295"/>
    </location>
</feature>
<feature type="transmembrane region" description="Helical" evidence="6">
    <location>
        <begin position="182"/>
        <end position="201"/>
    </location>
</feature>
<feature type="transmembrane region" description="Helical" evidence="6">
    <location>
        <begin position="458"/>
        <end position="482"/>
    </location>
</feature>
<keyword evidence="5 6" id="KW-0472">Membrane</keyword>
<dbReference type="NCBIfam" id="TIGR00785">
    <property type="entry name" value="dass"/>
    <property type="match status" value="1"/>
</dbReference>
<dbReference type="EMBL" id="JADEYS010000005">
    <property type="protein sequence ID" value="MBE9396913.1"/>
    <property type="molecule type" value="Genomic_DNA"/>
</dbReference>
<evidence type="ECO:0000256" key="6">
    <source>
        <dbReference type="SAM" id="Phobius"/>
    </source>
</evidence>
<dbReference type="PANTHER" id="PTHR10283:SF82">
    <property type="entry name" value="SOLUTE CARRIER FAMILY 13 MEMBER 2"/>
    <property type="match status" value="1"/>
</dbReference>
<organism evidence="7 8">
    <name type="scientific">Pontibacterium sinense</name>
    <dbReference type="NCBI Taxonomy" id="2781979"/>
    <lineage>
        <taxon>Bacteria</taxon>
        <taxon>Pseudomonadati</taxon>
        <taxon>Pseudomonadota</taxon>
        <taxon>Gammaproteobacteria</taxon>
        <taxon>Oceanospirillales</taxon>
        <taxon>Oceanospirillaceae</taxon>
        <taxon>Pontibacterium</taxon>
    </lineage>
</organism>
<keyword evidence="4 6" id="KW-1133">Transmembrane helix</keyword>
<proteinExistence type="predicted"/>
<evidence type="ECO:0000256" key="5">
    <source>
        <dbReference type="ARBA" id="ARBA00023136"/>
    </source>
</evidence>
<evidence type="ECO:0000256" key="4">
    <source>
        <dbReference type="ARBA" id="ARBA00022989"/>
    </source>
</evidence>
<dbReference type="InterPro" id="IPR031312">
    <property type="entry name" value="Na/sul_symport_CS"/>
</dbReference>
<dbReference type="AlphaFoldDB" id="A0A8J7FIU7"/>
<dbReference type="CDD" id="cd01115">
    <property type="entry name" value="SLC13_permease"/>
    <property type="match status" value="1"/>
</dbReference>
<feature type="transmembrane region" description="Helical" evidence="6">
    <location>
        <begin position="118"/>
        <end position="137"/>
    </location>
</feature>
<dbReference type="RefSeq" id="WP_193952469.1">
    <property type="nucleotide sequence ID" value="NZ_JADEYS010000005.1"/>
</dbReference>
<name>A0A8J7FIU7_9GAMM</name>
<sequence length="501" mass="53248">MYSMRQRVGLLLGPALFLLILALPLPEGLTPEALKVAAIAALMATWWITEAIPIPATSLLPVALYPTLGIMKSAQATPSYANHLIFLFMGGFLIAIAMERWNLHKRVALHTIRMVGVGPDRIVLGFMIATAFLSMWVSNTATTMMMVPIGLAIINQTAASLSTNPIDDIDTRPQHFKFGISLMLGIAFAASIGGVGTLIGTPPNTVLAGMAENIYGHSIGFAQWMSFGVPLAIVMLAVAWFLLVKVVYPSGLETLPGGQEMVSQQLEELGSISKAEKLVLLIFTLTAASWILRGFLKPPMIHDATIAIVGALLLFITPVDLKKGRFLLDWESAVKLPWGVILLFGGGLALAKGFSTTGLTEWIGSQLSLLSGIDLTLFIGVVVLLTLFLTEITSNTATATLLIPVMAAVAGTMGVHPYGPMFAAAVAASFAFMLPVATPPNAVVYGSGYVSIMQMAKAGLWVNLIGVAAITFCIAYVLPLIWGVDLMSVPDWAGQPAMNTP</sequence>
<feature type="transmembrane region" description="Helical" evidence="6">
    <location>
        <begin position="221"/>
        <end position="243"/>
    </location>
</feature>
<dbReference type="PANTHER" id="PTHR10283">
    <property type="entry name" value="SOLUTE CARRIER FAMILY 13 MEMBER"/>
    <property type="match status" value="1"/>
</dbReference>
<reference evidence="7" key="1">
    <citation type="submission" date="2020-10" db="EMBL/GenBank/DDBJ databases">
        <title>Bacterium isolated from coastal waters sediment.</title>
        <authorList>
            <person name="Chen R.-J."/>
            <person name="Lu D.-C."/>
            <person name="Zhu K.-L."/>
            <person name="Du Z.-J."/>
        </authorList>
    </citation>
    <scope>NUCLEOTIDE SEQUENCE</scope>
    <source>
        <strain evidence="7">N1Y112</strain>
    </source>
</reference>
<dbReference type="Proteomes" id="UP000640333">
    <property type="component" value="Unassembled WGS sequence"/>
</dbReference>
<dbReference type="GO" id="GO:0015141">
    <property type="term" value="F:succinate transmembrane transporter activity"/>
    <property type="evidence" value="ECO:0007669"/>
    <property type="project" value="UniProtKB-ARBA"/>
</dbReference>
<dbReference type="Pfam" id="PF00939">
    <property type="entry name" value="Na_sulph_symp"/>
    <property type="match status" value="1"/>
</dbReference>
<feature type="transmembrane region" description="Helical" evidence="6">
    <location>
        <begin position="396"/>
        <end position="415"/>
    </location>
</feature>
<evidence type="ECO:0000313" key="7">
    <source>
        <dbReference type="EMBL" id="MBE9396913.1"/>
    </source>
</evidence>
<evidence type="ECO:0000256" key="1">
    <source>
        <dbReference type="ARBA" id="ARBA00004141"/>
    </source>
</evidence>
<comment type="caution">
    <text evidence="7">The sequence shown here is derived from an EMBL/GenBank/DDBJ whole genome shotgun (WGS) entry which is preliminary data.</text>
</comment>
<keyword evidence="3 6" id="KW-0812">Transmembrane</keyword>
<evidence type="ECO:0000256" key="2">
    <source>
        <dbReference type="ARBA" id="ARBA00022448"/>
    </source>
</evidence>
<comment type="subcellular location">
    <subcellularLocation>
        <location evidence="1">Membrane</location>
        <topology evidence="1">Multi-pass membrane protein</topology>
    </subcellularLocation>
</comment>